<accession>U2M3N5</accession>
<dbReference type="AlphaFoldDB" id="U2M3N5"/>
<comment type="caution">
    <text evidence="1">The sequence shown here is derived from an EMBL/GenBank/DDBJ whole genome shotgun (WGS) entry which is preliminary data.</text>
</comment>
<protein>
    <submittedName>
        <fullName evidence="1">Uncharacterized protein</fullName>
    </submittedName>
</protein>
<sequence length="66" mass="7640">MALSRTIFKNKLSGSSFLYRTEENAGIVRRFFALRQSLLRESRSSAVLADSLFLRIFCWFVKSVFA</sequence>
<reference evidence="1 2" key="1">
    <citation type="submission" date="2013-07" db="EMBL/GenBank/DDBJ databases">
        <authorList>
            <person name="Weinstock G."/>
            <person name="Sodergren E."/>
            <person name="Wylie T."/>
            <person name="Fulton L."/>
            <person name="Fulton R."/>
            <person name="Fronick C."/>
            <person name="O'Laughlin M."/>
            <person name="Godfrey J."/>
            <person name="Miner T."/>
            <person name="Herter B."/>
            <person name="Appelbaum E."/>
            <person name="Cordes M."/>
            <person name="Lek S."/>
            <person name="Wollam A."/>
            <person name="Pepin K.H."/>
            <person name="Palsikar V.B."/>
            <person name="Mitreva M."/>
            <person name="Wilson R.K."/>
        </authorList>
    </citation>
    <scope>NUCLEOTIDE SEQUENCE [LARGE SCALE GENOMIC DNA]</scope>
    <source>
        <strain evidence="1 2">ATCC 27760</strain>
    </source>
</reference>
<gene>
    <name evidence="1" type="ORF">RUMCAL_01278</name>
</gene>
<name>U2M3N5_9FIRM</name>
<dbReference type="STRING" id="411473.RUMCAL_01278"/>
<proteinExistence type="predicted"/>
<organism evidence="1 2">
    <name type="scientific">Ruminococcus callidus ATCC 27760</name>
    <dbReference type="NCBI Taxonomy" id="411473"/>
    <lineage>
        <taxon>Bacteria</taxon>
        <taxon>Bacillati</taxon>
        <taxon>Bacillota</taxon>
        <taxon>Clostridia</taxon>
        <taxon>Eubacteriales</taxon>
        <taxon>Oscillospiraceae</taxon>
        <taxon>Ruminococcus</taxon>
    </lineage>
</organism>
<dbReference type="HOGENOM" id="CLU_2828592_0_0_9"/>
<evidence type="ECO:0000313" key="1">
    <source>
        <dbReference type="EMBL" id="ERJ96364.1"/>
    </source>
</evidence>
<evidence type="ECO:0000313" key="2">
    <source>
        <dbReference type="Proteomes" id="UP000016662"/>
    </source>
</evidence>
<keyword evidence="2" id="KW-1185">Reference proteome</keyword>
<dbReference type="Proteomes" id="UP000016662">
    <property type="component" value="Unassembled WGS sequence"/>
</dbReference>
<dbReference type="EMBL" id="AWVF01000165">
    <property type="protein sequence ID" value="ERJ96364.1"/>
    <property type="molecule type" value="Genomic_DNA"/>
</dbReference>